<feature type="compositionally biased region" description="Polar residues" evidence="1">
    <location>
        <begin position="87"/>
        <end position="97"/>
    </location>
</feature>
<dbReference type="EMBL" id="FR824131">
    <property type="protein sequence ID" value="CCA20102.1"/>
    <property type="molecule type" value="Genomic_DNA"/>
</dbReference>
<protein>
    <submittedName>
        <fullName evidence="3">Uncharacterized protein AlNc14C86G5503</fullName>
    </submittedName>
</protein>
<accession>F0WFW8</accession>
<organism evidence="3">
    <name type="scientific">Albugo laibachii Nc14</name>
    <dbReference type="NCBI Taxonomy" id="890382"/>
    <lineage>
        <taxon>Eukaryota</taxon>
        <taxon>Sar</taxon>
        <taxon>Stramenopiles</taxon>
        <taxon>Oomycota</taxon>
        <taxon>Peronosporomycetes</taxon>
        <taxon>Albuginales</taxon>
        <taxon>Albuginaceae</taxon>
        <taxon>Albugo</taxon>
    </lineage>
</organism>
<dbReference type="HOGENOM" id="CLU_2125699_0_0_1"/>
<feature type="domain" description="Complex 1 LYR protein" evidence="2">
    <location>
        <begin position="17"/>
        <end position="71"/>
    </location>
</feature>
<reference evidence="3" key="1">
    <citation type="journal article" date="2011" name="PLoS Biol.">
        <title>Gene gain and loss during evolution of obligate parasitism in the white rust pathogen of Arabidopsis thaliana.</title>
        <authorList>
            <person name="Kemen E."/>
            <person name="Gardiner A."/>
            <person name="Schultz-Larsen T."/>
            <person name="Kemen A.C."/>
            <person name="Balmuth A.L."/>
            <person name="Robert-Seilaniantz A."/>
            <person name="Bailey K."/>
            <person name="Holub E."/>
            <person name="Studholme D.J."/>
            <person name="Maclean D."/>
            <person name="Jones J.D."/>
        </authorList>
    </citation>
    <scope>NUCLEOTIDE SEQUENCE</scope>
</reference>
<dbReference type="CDD" id="cd20251">
    <property type="entry name" value="Complex1_LYR_SF"/>
    <property type="match status" value="1"/>
</dbReference>
<feature type="region of interest" description="Disordered" evidence="1">
    <location>
        <begin position="82"/>
        <end position="114"/>
    </location>
</feature>
<dbReference type="InterPro" id="IPR008011">
    <property type="entry name" value="Complex1_LYR_dom"/>
</dbReference>
<evidence type="ECO:0000256" key="1">
    <source>
        <dbReference type="SAM" id="MobiDB-lite"/>
    </source>
</evidence>
<evidence type="ECO:0000313" key="3">
    <source>
        <dbReference type="EMBL" id="CCA20102.1"/>
    </source>
</evidence>
<gene>
    <name evidence="3" type="primary">AlNc14C86G5503</name>
    <name evidence="3" type="ORF">ALNC14_062450</name>
</gene>
<dbReference type="AlphaFoldDB" id="F0WFW8"/>
<evidence type="ECO:0000259" key="2">
    <source>
        <dbReference type="Pfam" id="PF05347"/>
    </source>
</evidence>
<reference evidence="3" key="2">
    <citation type="submission" date="2011-02" db="EMBL/GenBank/DDBJ databases">
        <authorList>
            <person name="MacLean D."/>
        </authorList>
    </citation>
    <scope>NUCLEOTIDE SEQUENCE</scope>
</reference>
<dbReference type="Pfam" id="PF05347">
    <property type="entry name" value="Complex1_LYR"/>
    <property type="match status" value="1"/>
</dbReference>
<name>F0WFW8_9STRA</name>
<sequence>MQGKAHSLRFFINRAAALKQFRDFQRVTAALPTSTRSDIRRQIRTEFEKCRFVEDDEQVQSLLRYGMEQLKHVSSLVHTAVPKQHPYKTTNVSQMHPSGQHDDRVKSSWPWNRT</sequence>
<proteinExistence type="predicted"/>